<dbReference type="STRING" id="5217.A0A4V1M406"/>
<evidence type="ECO:0000313" key="8">
    <source>
        <dbReference type="Proteomes" id="UP000289152"/>
    </source>
</evidence>
<dbReference type="Gene3D" id="2.40.100.10">
    <property type="entry name" value="Cyclophilin-like"/>
    <property type="match status" value="1"/>
</dbReference>
<organism evidence="7 8">
    <name type="scientific">Tremella mesenterica</name>
    <name type="common">Jelly fungus</name>
    <dbReference type="NCBI Taxonomy" id="5217"/>
    <lineage>
        <taxon>Eukaryota</taxon>
        <taxon>Fungi</taxon>
        <taxon>Dikarya</taxon>
        <taxon>Basidiomycota</taxon>
        <taxon>Agaricomycotina</taxon>
        <taxon>Tremellomycetes</taxon>
        <taxon>Tremellales</taxon>
        <taxon>Tremellaceae</taxon>
        <taxon>Tremella</taxon>
    </lineage>
</organism>
<evidence type="ECO:0000256" key="5">
    <source>
        <dbReference type="SAM" id="MobiDB-lite"/>
    </source>
</evidence>
<feature type="region of interest" description="Disordered" evidence="5">
    <location>
        <begin position="332"/>
        <end position="503"/>
    </location>
</feature>
<evidence type="ECO:0000256" key="3">
    <source>
        <dbReference type="ARBA" id="ARBA00023110"/>
    </source>
</evidence>
<feature type="compositionally biased region" description="Basic residues" evidence="5">
    <location>
        <begin position="204"/>
        <end position="213"/>
    </location>
</feature>
<feature type="compositionally biased region" description="Basic and acidic residues" evidence="5">
    <location>
        <begin position="344"/>
        <end position="361"/>
    </location>
</feature>
<dbReference type="EMBL" id="SDIL01000043">
    <property type="protein sequence ID" value="RXK38697.1"/>
    <property type="molecule type" value="Genomic_DNA"/>
</dbReference>
<evidence type="ECO:0000256" key="4">
    <source>
        <dbReference type="ARBA" id="ARBA00023235"/>
    </source>
</evidence>
<dbReference type="InterPro" id="IPR002130">
    <property type="entry name" value="Cyclophilin-type_PPIase_dom"/>
</dbReference>
<dbReference type="AlphaFoldDB" id="A0A4V1M406"/>
<feature type="compositionally biased region" description="Basic and acidic residues" evidence="5">
    <location>
        <begin position="280"/>
        <end position="293"/>
    </location>
</feature>
<dbReference type="InParanoid" id="A0A4V1M406"/>
<feature type="domain" description="PPIase cyclophilin-type" evidence="6">
    <location>
        <begin position="7"/>
        <end position="175"/>
    </location>
</feature>
<dbReference type="GO" id="GO:0005737">
    <property type="term" value="C:cytoplasm"/>
    <property type="evidence" value="ECO:0007669"/>
    <property type="project" value="TreeGrafter"/>
</dbReference>
<keyword evidence="8" id="KW-1185">Reference proteome</keyword>
<name>A0A4V1M406_TREME</name>
<comment type="caution">
    <text evidence="7">The sequence shown here is derived from an EMBL/GenBank/DDBJ whole genome shotgun (WGS) entry which is preliminary data.</text>
</comment>
<dbReference type="VEuPathDB" id="FungiDB:TREMEDRAFT_23729"/>
<sequence length="503" mass="58398">MILPRTFFDISVGGAKANRVVFELFTDVVPKTAENFRALCTGEKGISPTSNVPLHYKNSIIHRVIDGFMIQGGDFTKRTGAGGESIYGGTFADERLEGEGTEVDKAGLLVMANRGPDTNGSQYFITLAPAPHLTGKHVVFGRVIHGLEHIQTIGKLPTDSRDRPISPVVVVHSGELELRRPPAPPPKRRSPSPISEPESEYRRKEQRRRSRSRKSLESDDERETKRHSSKRDGRERRRRNDETGSESEDDRRKRRGKRDRKDKKEKKERRKEKEETEAELDARLEREEKERLELERLEKLAEMKRQLEADRQRIKDGGGVVYKGRGAMRYLDPESVQRNMSSRSRRDEPGSEFRAQRWNRDIRHRIPSNPDKNRDRGFRGVRPGEREKDKLDRDLDSMRKGDELDKYPKREGRGDLDDWRKGRMEFVRSELNTDRNDEKRGKSRSRSKERYDNNRREELSSRERERSVEREREKEKSPMMLNSPKRGESPGSEGSDMVLDADD</sequence>
<dbReference type="EC" id="5.2.1.8" evidence="2"/>
<dbReference type="Proteomes" id="UP000289152">
    <property type="component" value="Unassembled WGS sequence"/>
</dbReference>
<dbReference type="FunFam" id="2.40.100.10:FF:000025">
    <property type="entry name" value="Peptidyl-prolyl cis-trans isomerase CYP19-2"/>
    <property type="match status" value="1"/>
</dbReference>
<gene>
    <name evidence="7" type="ORF">M231_04007</name>
</gene>
<comment type="catalytic activity">
    <reaction evidence="1">
        <text>[protein]-peptidylproline (omega=180) = [protein]-peptidylproline (omega=0)</text>
        <dbReference type="Rhea" id="RHEA:16237"/>
        <dbReference type="Rhea" id="RHEA-COMP:10747"/>
        <dbReference type="Rhea" id="RHEA-COMP:10748"/>
        <dbReference type="ChEBI" id="CHEBI:83833"/>
        <dbReference type="ChEBI" id="CHEBI:83834"/>
        <dbReference type="EC" id="5.2.1.8"/>
    </reaction>
</comment>
<feature type="region of interest" description="Disordered" evidence="5">
    <location>
        <begin position="170"/>
        <end position="293"/>
    </location>
</feature>
<dbReference type="GO" id="GO:0016018">
    <property type="term" value="F:cyclosporin A binding"/>
    <property type="evidence" value="ECO:0007669"/>
    <property type="project" value="TreeGrafter"/>
</dbReference>
<evidence type="ECO:0000256" key="1">
    <source>
        <dbReference type="ARBA" id="ARBA00000971"/>
    </source>
</evidence>
<keyword evidence="3" id="KW-0697">Rotamase</keyword>
<proteinExistence type="predicted"/>
<feature type="compositionally biased region" description="Basic and acidic residues" evidence="5">
    <location>
        <begin position="214"/>
        <end position="242"/>
    </location>
</feature>
<dbReference type="SUPFAM" id="SSF50891">
    <property type="entry name" value="Cyclophilin-like"/>
    <property type="match status" value="1"/>
</dbReference>
<dbReference type="PANTHER" id="PTHR11071">
    <property type="entry name" value="PEPTIDYL-PROLYL CIS-TRANS ISOMERASE"/>
    <property type="match status" value="1"/>
</dbReference>
<protein>
    <recommendedName>
        <fullName evidence="2">peptidylprolyl isomerase</fullName>
        <ecNumber evidence="2">5.2.1.8</ecNumber>
    </recommendedName>
</protein>
<dbReference type="PRINTS" id="PR00153">
    <property type="entry name" value="CSAPPISMRASE"/>
</dbReference>
<dbReference type="PROSITE" id="PS50072">
    <property type="entry name" value="CSA_PPIASE_2"/>
    <property type="match status" value="1"/>
</dbReference>
<dbReference type="GO" id="GO:0006457">
    <property type="term" value="P:protein folding"/>
    <property type="evidence" value="ECO:0007669"/>
    <property type="project" value="TreeGrafter"/>
</dbReference>
<dbReference type="Pfam" id="PF00160">
    <property type="entry name" value="Pro_isomerase"/>
    <property type="match status" value="1"/>
</dbReference>
<evidence type="ECO:0000259" key="6">
    <source>
        <dbReference type="PROSITE" id="PS50072"/>
    </source>
</evidence>
<dbReference type="PANTHER" id="PTHR11071:SF561">
    <property type="entry name" value="PEPTIDYL-PROLYL CIS-TRANS ISOMERASE D-RELATED"/>
    <property type="match status" value="1"/>
</dbReference>
<evidence type="ECO:0000256" key="2">
    <source>
        <dbReference type="ARBA" id="ARBA00013194"/>
    </source>
</evidence>
<feature type="compositionally biased region" description="Basic residues" evidence="5">
    <location>
        <begin position="252"/>
        <end position="270"/>
    </location>
</feature>
<reference evidence="7 8" key="1">
    <citation type="submission" date="2016-06" db="EMBL/GenBank/DDBJ databases">
        <title>Evolution of pathogenesis and genome organization in the Tremellales.</title>
        <authorList>
            <person name="Cuomo C."/>
            <person name="Litvintseva A."/>
            <person name="Heitman J."/>
            <person name="Chen Y."/>
            <person name="Sun S."/>
            <person name="Springer D."/>
            <person name="Dromer F."/>
            <person name="Young S."/>
            <person name="Zeng Q."/>
            <person name="Chapman S."/>
            <person name="Gujja S."/>
            <person name="Saif S."/>
            <person name="Birren B."/>
        </authorList>
    </citation>
    <scope>NUCLEOTIDE SEQUENCE [LARGE SCALE GENOMIC DNA]</scope>
    <source>
        <strain evidence="7 8">ATCC 28783</strain>
    </source>
</reference>
<feature type="compositionally biased region" description="Basic and acidic residues" evidence="5">
    <location>
        <begin position="371"/>
        <end position="477"/>
    </location>
</feature>
<keyword evidence="4" id="KW-0413">Isomerase</keyword>
<dbReference type="OrthoDB" id="407558at2759"/>
<dbReference type="GO" id="GO:0003755">
    <property type="term" value="F:peptidyl-prolyl cis-trans isomerase activity"/>
    <property type="evidence" value="ECO:0007669"/>
    <property type="project" value="UniProtKB-KW"/>
</dbReference>
<dbReference type="InterPro" id="IPR029000">
    <property type="entry name" value="Cyclophilin-like_dom_sf"/>
</dbReference>
<accession>A0A4V1M406</accession>
<evidence type="ECO:0000313" key="7">
    <source>
        <dbReference type="EMBL" id="RXK38697.1"/>
    </source>
</evidence>